<keyword evidence="3" id="KW-0413">Isomerase</keyword>
<dbReference type="PANTHER" id="PTHR30511">
    <property type="entry name" value="ALANINE RACEMASE"/>
    <property type="match status" value="1"/>
</dbReference>
<evidence type="ECO:0000259" key="4">
    <source>
        <dbReference type="Pfam" id="PF01168"/>
    </source>
</evidence>
<sequence length="198" mass="21509">MSFARLVVDLNAVSANYRRFEEASVGLAGAVVKADAYGLGMEAVARRLRTDGCEHFFVATPEEGFALRSVINDGVVYVFSGPPDQDTATAFALANIVPVLNSLEQIGLWERQKRAPAALHVDTGMQRLGFDPRELASTMVEGIELVLLMSHLGCADQPQHPQNERQAFAFKQVCEHFPGIETSFGNSAGTLNGHQYQG</sequence>
<dbReference type="InterPro" id="IPR029066">
    <property type="entry name" value="PLP-binding_barrel"/>
</dbReference>
<dbReference type="GO" id="GO:0030170">
    <property type="term" value="F:pyridoxal phosphate binding"/>
    <property type="evidence" value="ECO:0007669"/>
    <property type="project" value="TreeGrafter"/>
</dbReference>
<feature type="domain" description="Alanine racemase N-terminal" evidence="4">
    <location>
        <begin position="8"/>
        <end position="194"/>
    </location>
</feature>
<dbReference type="Pfam" id="PF01168">
    <property type="entry name" value="Ala_racemase_N"/>
    <property type="match status" value="1"/>
</dbReference>
<gene>
    <name evidence="5" type="ORF">METZ01_LOCUS257986</name>
</gene>
<dbReference type="InterPro" id="IPR020622">
    <property type="entry name" value="Ala_racemase_pyridoxalP-BS"/>
</dbReference>
<dbReference type="AlphaFoldDB" id="A0A382J131"/>
<dbReference type="Gene3D" id="3.20.20.10">
    <property type="entry name" value="Alanine racemase"/>
    <property type="match status" value="1"/>
</dbReference>
<evidence type="ECO:0000256" key="3">
    <source>
        <dbReference type="ARBA" id="ARBA00023235"/>
    </source>
</evidence>
<dbReference type="SUPFAM" id="SSF51419">
    <property type="entry name" value="PLP-binding barrel"/>
    <property type="match status" value="1"/>
</dbReference>
<dbReference type="InterPro" id="IPR000821">
    <property type="entry name" value="Ala_racemase"/>
</dbReference>
<name>A0A382J131_9ZZZZ</name>
<organism evidence="5">
    <name type="scientific">marine metagenome</name>
    <dbReference type="NCBI Taxonomy" id="408172"/>
    <lineage>
        <taxon>unclassified sequences</taxon>
        <taxon>metagenomes</taxon>
        <taxon>ecological metagenomes</taxon>
    </lineage>
</organism>
<protein>
    <recommendedName>
        <fullName evidence="4">Alanine racemase N-terminal domain-containing protein</fullName>
    </recommendedName>
</protein>
<dbReference type="EMBL" id="UINC01070748">
    <property type="protein sequence ID" value="SVC05132.1"/>
    <property type="molecule type" value="Genomic_DNA"/>
</dbReference>
<dbReference type="PANTHER" id="PTHR30511:SF0">
    <property type="entry name" value="ALANINE RACEMASE, CATABOLIC-RELATED"/>
    <property type="match status" value="1"/>
</dbReference>
<comment type="cofactor">
    <cofactor evidence="1">
        <name>pyridoxal 5'-phosphate</name>
        <dbReference type="ChEBI" id="CHEBI:597326"/>
    </cofactor>
</comment>
<dbReference type="PROSITE" id="PS00395">
    <property type="entry name" value="ALANINE_RACEMASE"/>
    <property type="match status" value="1"/>
</dbReference>
<dbReference type="GO" id="GO:0030632">
    <property type="term" value="P:D-alanine biosynthetic process"/>
    <property type="evidence" value="ECO:0007669"/>
    <property type="project" value="TreeGrafter"/>
</dbReference>
<reference evidence="5" key="1">
    <citation type="submission" date="2018-05" db="EMBL/GenBank/DDBJ databases">
        <authorList>
            <person name="Lanie J.A."/>
            <person name="Ng W.-L."/>
            <person name="Kazmierczak K.M."/>
            <person name="Andrzejewski T.M."/>
            <person name="Davidsen T.M."/>
            <person name="Wayne K.J."/>
            <person name="Tettelin H."/>
            <person name="Glass J.I."/>
            <person name="Rusch D."/>
            <person name="Podicherti R."/>
            <person name="Tsui H.-C.T."/>
            <person name="Winkler M.E."/>
        </authorList>
    </citation>
    <scope>NUCLEOTIDE SEQUENCE</scope>
</reference>
<evidence type="ECO:0000256" key="2">
    <source>
        <dbReference type="ARBA" id="ARBA00022898"/>
    </source>
</evidence>
<keyword evidence="2" id="KW-0663">Pyridoxal phosphate</keyword>
<accession>A0A382J131</accession>
<dbReference type="GO" id="GO:0008784">
    <property type="term" value="F:alanine racemase activity"/>
    <property type="evidence" value="ECO:0007669"/>
    <property type="project" value="InterPro"/>
</dbReference>
<proteinExistence type="predicted"/>
<feature type="non-terminal residue" evidence="5">
    <location>
        <position position="198"/>
    </location>
</feature>
<evidence type="ECO:0000256" key="1">
    <source>
        <dbReference type="ARBA" id="ARBA00001933"/>
    </source>
</evidence>
<evidence type="ECO:0000313" key="5">
    <source>
        <dbReference type="EMBL" id="SVC05132.1"/>
    </source>
</evidence>
<dbReference type="InterPro" id="IPR001608">
    <property type="entry name" value="Ala_racemase_N"/>
</dbReference>
<dbReference type="GO" id="GO:0005829">
    <property type="term" value="C:cytosol"/>
    <property type="evidence" value="ECO:0007669"/>
    <property type="project" value="TreeGrafter"/>
</dbReference>
<dbReference type="PRINTS" id="PR00992">
    <property type="entry name" value="ALARACEMASE"/>
</dbReference>